<reference evidence="20 21" key="1">
    <citation type="submission" date="2018-04" db="EMBL/GenBank/DDBJ databases">
        <authorList>
            <person name="Vogel A."/>
        </authorList>
    </citation>
    <scope>NUCLEOTIDE SEQUENCE [LARGE SCALE GENOMIC DNA]</scope>
</reference>
<dbReference type="Gene3D" id="1.10.340.70">
    <property type="match status" value="1"/>
</dbReference>
<gene>
    <name evidence="20" type="ORF">CCAM_LOCUS41793</name>
</gene>
<dbReference type="InterPro" id="IPR050951">
    <property type="entry name" value="Retrovirus_Pol_polyprotein"/>
</dbReference>
<evidence type="ECO:0000256" key="7">
    <source>
        <dbReference type="ARBA" id="ARBA00022759"/>
    </source>
</evidence>
<feature type="coiled-coil region" evidence="15">
    <location>
        <begin position="695"/>
        <end position="726"/>
    </location>
</feature>
<keyword evidence="3" id="KW-0548">Nucleotidyltransferase</keyword>
<keyword evidence="13" id="KW-0238">DNA-binding</keyword>
<keyword evidence="21" id="KW-1185">Reference proteome</keyword>
<evidence type="ECO:0000313" key="20">
    <source>
        <dbReference type="EMBL" id="VFR00018.1"/>
    </source>
</evidence>
<organism evidence="20 21">
    <name type="scientific">Cuscuta campestris</name>
    <dbReference type="NCBI Taxonomy" id="132261"/>
    <lineage>
        <taxon>Eukaryota</taxon>
        <taxon>Viridiplantae</taxon>
        <taxon>Streptophyta</taxon>
        <taxon>Embryophyta</taxon>
        <taxon>Tracheophyta</taxon>
        <taxon>Spermatophyta</taxon>
        <taxon>Magnoliopsida</taxon>
        <taxon>eudicotyledons</taxon>
        <taxon>Gunneridae</taxon>
        <taxon>Pentapetalae</taxon>
        <taxon>asterids</taxon>
        <taxon>lamiids</taxon>
        <taxon>Solanales</taxon>
        <taxon>Convolvulaceae</taxon>
        <taxon>Cuscuteae</taxon>
        <taxon>Cuscuta</taxon>
        <taxon>Cuscuta subgen. Grammica</taxon>
        <taxon>Cuscuta sect. Cleistogrammica</taxon>
    </lineage>
</organism>
<feature type="domain" description="Tf2-1-like SH3-like" evidence="19">
    <location>
        <begin position="736"/>
        <end position="800"/>
    </location>
</feature>
<evidence type="ECO:0000256" key="15">
    <source>
        <dbReference type="SAM" id="Coils"/>
    </source>
</evidence>
<keyword evidence="8" id="KW-0378">Hydrolase</keyword>
<dbReference type="GO" id="GO:0006508">
    <property type="term" value="P:proteolysis"/>
    <property type="evidence" value="ECO:0007669"/>
    <property type="project" value="UniProtKB-KW"/>
</dbReference>
<accession>A0A484NHP2</accession>
<feature type="region of interest" description="Disordered" evidence="16">
    <location>
        <begin position="874"/>
        <end position="916"/>
    </location>
</feature>
<dbReference type="EMBL" id="OOIL02006673">
    <property type="protein sequence ID" value="VFR00018.1"/>
    <property type="molecule type" value="Genomic_DNA"/>
</dbReference>
<dbReference type="Pfam" id="PF19259">
    <property type="entry name" value="Ty3_capsid"/>
    <property type="match status" value="1"/>
</dbReference>
<evidence type="ECO:0008006" key="22">
    <source>
        <dbReference type="Google" id="ProtNLM"/>
    </source>
</evidence>
<dbReference type="CDD" id="cd00303">
    <property type="entry name" value="retropepsin_like"/>
    <property type="match status" value="1"/>
</dbReference>
<evidence type="ECO:0000256" key="9">
    <source>
        <dbReference type="ARBA" id="ARBA00022842"/>
    </source>
</evidence>
<evidence type="ECO:0000256" key="14">
    <source>
        <dbReference type="ARBA" id="ARBA00023172"/>
    </source>
</evidence>
<evidence type="ECO:0000313" key="21">
    <source>
        <dbReference type="Proteomes" id="UP000595140"/>
    </source>
</evidence>
<dbReference type="Pfam" id="PF24626">
    <property type="entry name" value="SH3_Tf2-1"/>
    <property type="match status" value="1"/>
</dbReference>
<evidence type="ECO:0000256" key="2">
    <source>
        <dbReference type="ARBA" id="ARBA00022679"/>
    </source>
</evidence>
<evidence type="ECO:0000256" key="11">
    <source>
        <dbReference type="ARBA" id="ARBA00022918"/>
    </source>
</evidence>
<dbReference type="Gene3D" id="3.10.10.10">
    <property type="entry name" value="HIV Type 1 Reverse Transcriptase, subunit A, domain 1"/>
    <property type="match status" value="1"/>
</dbReference>
<dbReference type="GO" id="GO:0003677">
    <property type="term" value="F:DNA binding"/>
    <property type="evidence" value="ECO:0007669"/>
    <property type="project" value="UniProtKB-KW"/>
</dbReference>
<keyword evidence="1" id="KW-0645">Protease</keyword>
<dbReference type="InterPro" id="IPR045358">
    <property type="entry name" value="Ty3_capsid"/>
</dbReference>
<dbReference type="InterPro" id="IPR012337">
    <property type="entry name" value="RNaseH-like_sf"/>
</dbReference>
<dbReference type="SUPFAM" id="SSF54160">
    <property type="entry name" value="Chromo domain-like"/>
    <property type="match status" value="1"/>
</dbReference>
<evidence type="ECO:0000259" key="19">
    <source>
        <dbReference type="Pfam" id="PF24626"/>
    </source>
</evidence>
<evidence type="ECO:0000259" key="18">
    <source>
        <dbReference type="Pfam" id="PF19259"/>
    </source>
</evidence>
<dbReference type="SUPFAM" id="SSF50630">
    <property type="entry name" value="Acid proteases"/>
    <property type="match status" value="1"/>
</dbReference>
<keyword evidence="12" id="KW-0239">DNA-directed DNA polymerase</keyword>
<dbReference type="Gene3D" id="3.30.420.10">
    <property type="entry name" value="Ribonuclease H-like superfamily/Ribonuclease H"/>
    <property type="match status" value="1"/>
</dbReference>
<keyword evidence="6" id="KW-0064">Aspartyl protease</keyword>
<dbReference type="InterPro" id="IPR043502">
    <property type="entry name" value="DNA/RNA_pol_sf"/>
</dbReference>
<dbReference type="InterPro" id="IPR021109">
    <property type="entry name" value="Peptidase_aspartic_dom_sf"/>
</dbReference>
<proteinExistence type="predicted"/>
<keyword evidence="14" id="KW-0233">DNA recombination</keyword>
<dbReference type="GO" id="GO:0004519">
    <property type="term" value="F:endonuclease activity"/>
    <property type="evidence" value="ECO:0007669"/>
    <property type="project" value="UniProtKB-KW"/>
</dbReference>
<dbReference type="GO" id="GO:0006310">
    <property type="term" value="P:DNA recombination"/>
    <property type="evidence" value="ECO:0007669"/>
    <property type="project" value="UniProtKB-KW"/>
</dbReference>
<evidence type="ECO:0000256" key="4">
    <source>
        <dbReference type="ARBA" id="ARBA00022722"/>
    </source>
</evidence>
<keyword evidence="2" id="KW-0808">Transferase</keyword>
<evidence type="ECO:0000256" key="16">
    <source>
        <dbReference type="SAM" id="MobiDB-lite"/>
    </source>
</evidence>
<dbReference type="GO" id="GO:0004190">
    <property type="term" value="F:aspartic-type endopeptidase activity"/>
    <property type="evidence" value="ECO:0007669"/>
    <property type="project" value="UniProtKB-KW"/>
</dbReference>
<dbReference type="GO" id="GO:0015074">
    <property type="term" value="P:DNA integration"/>
    <property type="evidence" value="ECO:0007669"/>
    <property type="project" value="UniProtKB-KW"/>
</dbReference>
<dbReference type="SUPFAM" id="SSF53098">
    <property type="entry name" value="Ribonuclease H-like"/>
    <property type="match status" value="1"/>
</dbReference>
<dbReference type="OrthoDB" id="1749187at2759"/>
<name>A0A484NHP2_9ASTE</name>
<feature type="domain" description="Integrase zinc-binding" evidence="17">
    <location>
        <begin position="565"/>
        <end position="614"/>
    </location>
</feature>
<dbReference type="InterPro" id="IPR016197">
    <property type="entry name" value="Chromo-like_dom_sf"/>
</dbReference>
<dbReference type="SUPFAM" id="SSF56672">
    <property type="entry name" value="DNA/RNA polymerases"/>
    <property type="match status" value="1"/>
</dbReference>
<dbReference type="InterPro" id="IPR056924">
    <property type="entry name" value="SH3_Tf2-1"/>
</dbReference>
<dbReference type="GO" id="GO:0003887">
    <property type="term" value="F:DNA-directed DNA polymerase activity"/>
    <property type="evidence" value="ECO:0007669"/>
    <property type="project" value="UniProtKB-KW"/>
</dbReference>
<keyword evidence="5" id="KW-0479">Metal-binding</keyword>
<keyword evidence="15" id="KW-0175">Coiled coil</keyword>
<evidence type="ECO:0000259" key="17">
    <source>
        <dbReference type="Pfam" id="PF17921"/>
    </source>
</evidence>
<evidence type="ECO:0000256" key="13">
    <source>
        <dbReference type="ARBA" id="ARBA00023125"/>
    </source>
</evidence>
<feature type="region of interest" description="Disordered" evidence="16">
    <location>
        <begin position="159"/>
        <end position="202"/>
    </location>
</feature>
<evidence type="ECO:0000256" key="8">
    <source>
        <dbReference type="ARBA" id="ARBA00022801"/>
    </source>
</evidence>
<feature type="domain" description="Ty3 transposon capsid-like protein" evidence="18">
    <location>
        <begin position="29"/>
        <end position="152"/>
    </location>
</feature>
<dbReference type="CDD" id="cd00024">
    <property type="entry name" value="CD_CSD"/>
    <property type="match status" value="1"/>
</dbReference>
<dbReference type="GO" id="GO:0003964">
    <property type="term" value="F:RNA-directed DNA polymerase activity"/>
    <property type="evidence" value="ECO:0007669"/>
    <property type="project" value="UniProtKB-KW"/>
</dbReference>
<protein>
    <recommendedName>
        <fullName evidence="22">Integrase catalytic domain-containing protein</fullName>
    </recommendedName>
</protein>
<dbReference type="Proteomes" id="UP000595140">
    <property type="component" value="Unassembled WGS sequence"/>
</dbReference>
<feature type="compositionally biased region" description="Low complexity" evidence="16">
    <location>
        <begin position="173"/>
        <end position="183"/>
    </location>
</feature>
<evidence type="ECO:0000256" key="6">
    <source>
        <dbReference type="ARBA" id="ARBA00022750"/>
    </source>
</evidence>
<evidence type="ECO:0000256" key="5">
    <source>
        <dbReference type="ARBA" id="ARBA00022723"/>
    </source>
</evidence>
<dbReference type="PANTHER" id="PTHR37984">
    <property type="entry name" value="PROTEIN CBG26694"/>
    <property type="match status" value="1"/>
</dbReference>
<keyword evidence="4" id="KW-0540">Nuclease</keyword>
<sequence length="916" mass="103412">MRVDAPRFSGDDPTGWIFRVQKYFDYFLTPESERLQLVAMLIDHPASEWFHYFQANNPEASWCEFLEAVHQRFDPDYYENYIGLLSKLTQTSTVMEYQAAFEAILNKVSGVPDATLIAMYVAGLKQPLRREVNLRNPSTLQSTFALARELSACHQDAATSFASPGRRPWQSRPTTGLLPTPTTASKPPVPPGRTSDKPPNLPIVRVTNAEKAERNKKGLCWYCEEKWTPGHHCRHRFLVLMGPDDDDNPVAEPDLPDDPLDTAVIEADISSMHSLSGSPSPRSLRLAGMVHNGAVQVLLDSGSTHNFIHPTAAERLALPLHPVSPFRVYVGNGDSLRCTYSCPGTPLSLQGHLFQVDLYMLEIHGPEIVLGIQWLQTLGKVAHDYSQMTMEFSWNGSMITLRGDPATPRPLTYSQFCRLAASPEACELYELLPIASSEPAQEPTAVQFPDAVPAALRPVLEAHADLFRLPQGLPPSRGWDHRIYLAPSTRPINVHPYRYSYFQKTEIERQVKEMLDQGLIRHKNSSLPDIQGLHSAVANGTAPADLSVHGGFLYFRRRFYVSPSSPLRDLLLHEFHSTPIAGHQGMERTFRRLAEVFYWPRMRQEVKRYVASCAVSYHPQSDGQTEVMNRSLEQYLRAFTFERPGKWATFLPWAELALNCSHHAGLSVSPFQALYGRPPPSLFPTLSLRSKDPHVEELLRDRAELLADLKQHLAKMQQRMRTQANLHRREVNFAVGDLVLLKLQPYRQHSLARPLSSKLARRFYGPFEVLERVGLVAYRLRLPEGCRIHNVFHVSLLRPFVARDGSSPVPTLPAEFFKGRPVSWPIAAVDSRVVLVAGESQEQWLVRWSDGLDDHMTWEPVTTLRDHFPDLRLEDKVEPNPGGVDTDTIGPHAGNVAASGRPRRKVGPPRRYEDYV</sequence>
<evidence type="ECO:0000256" key="12">
    <source>
        <dbReference type="ARBA" id="ARBA00022932"/>
    </source>
</evidence>
<evidence type="ECO:0000256" key="10">
    <source>
        <dbReference type="ARBA" id="ARBA00022908"/>
    </source>
</evidence>
<keyword evidence="9" id="KW-0460">Magnesium</keyword>
<dbReference type="AlphaFoldDB" id="A0A484NHP2"/>
<dbReference type="InterPro" id="IPR041588">
    <property type="entry name" value="Integrase_H2C2"/>
</dbReference>
<keyword evidence="11" id="KW-0695">RNA-directed DNA polymerase</keyword>
<keyword evidence="7" id="KW-0255">Endonuclease</keyword>
<dbReference type="GO" id="GO:0046872">
    <property type="term" value="F:metal ion binding"/>
    <property type="evidence" value="ECO:0007669"/>
    <property type="project" value="UniProtKB-KW"/>
</dbReference>
<evidence type="ECO:0000256" key="1">
    <source>
        <dbReference type="ARBA" id="ARBA00022670"/>
    </source>
</evidence>
<dbReference type="Pfam" id="PF08284">
    <property type="entry name" value="RVP_2"/>
    <property type="match status" value="1"/>
</dbReference>
<evidence type="ECO:0000256" key="3">
    <source>
        <dbReference type="ARBA" id="ARBA00022695"/>
    </source>
</evidence>
<dbReference type="PANTHER" id="PTHR37984:SF5">
    <property type="entry name" value="PROTEIN NYNRIN-LIKE"/>
    <property type="match status" value="1"/>
</dbReference>
<dbReference type="Gene3D" id="2.40.70.10">
    <property type="entry name" value="Acid Proteases"/>
    <property type="match status" value="1"/>
</dbReference>
<dbReference type="InterPro" id="IPR036397">
    <property type="entry name" value="RNaseH_sf"/>
</dbReference>
<keyword evidence="10" id="KW-0229">DNA integration</keyword>
<dbReference type="Pfam" id="PF17921">
    <property type="entry name" value="Integrase_H2C2"/>
    <property type="match status" value="1"/>
</dbReference>